<dbReference type="Pfam" id="PF00001">
    <property type="entry name" value="7tm_1"/>
    <property type="match status" value="1"/>
</dbReference>
<feature type="transmembrane region" description="Helical" evidence="8">
    <location>
        <begin position="20"/>
        <end position="44"/>
    </location>
</feature>
<dbReference type="InParanoid" id="A0A1X7TT91"/>
<dbReference type="InterPro" id="IPR050125">
    <property type="entry name" value="GPCR_opsins"/>
</dbReference>
<dbReference type="KEGG" id="aqu:105314418"/>
<evidence type="ECO:0000256" key="4">
    <source>
        <dbReference type="ARBA" id="ARBA00023040"/>
    </source>
</evidence>
<dbReference type="FunCoup" id="A0A1X7TT91">
    <property type="interactions" value="112"/>
</dbReference>
<feature type="transmembrane region" description="Helical" evidence="8">
    <location>
        <begin position="182"/>
        <end position="209"/>
    </location>
</feature>
<feature type="transmembrane region" description="Helical" evidence="8">
    <location>
        <begin position="140"/>
        <end position="162"/>
    </location>
</feature>
<dbReference type="SUPFAM" id="SSF81321">
    <property type="entry name" value="Family A G protein-coupled receptor-like"/>
    <property type="match status" value="1"/>
</dbReference>
<dbReference type="GO" id="GO:0004930">
    <property type="term" value="F:G protein-coupled receptor activity"/>
    <property type="evidence" value="ECO:0007669"/>
    <property type="project" value="UniProtKB-KW"/>
</dbReference>
<evidence type="ECO:0000256" key="7">
    <source>
        <dbReference type="ARBA" id="ARBA00023224"/>
    </source>
</evidence>
<dbReference type="InterPro" id="IPR000276">
    <property type="entry name" value="GPCR_Rhodpsn"/>
</dbReference>
<evidence type="ECO:0000256" key="5">
    <source>
        <dbReference type="ARBA" id="ARBA00023136"/>
    </source>
</evidence>
<keyword evidence="6" id="KW-0675">Receptor</keyword>
<name>A0A1X7TT91_AMPQE</name>
<evidence type="ECO:0000313" key="10">
    <source>
        <dbReference type="EnsemblMetazoa" id="Aqu2.1.18080_001"/>
    </source>
</evidence>
<evidence type="ECO:0000256" key="2">
    <source>
        <dbReference type="ARBA" id="ARBA00022692"/>
    </source>
</evidence>
<proteinExistence type="predicted"/>
<dbReference type="EnsemblMetazoa" id="Aqu2.1.18080_001">
    <property type="protein sequence ID" value="Aqu2.1.18080_001"/>
    <property type="gene ID" value="Aqu2.1.18080"/>
</dbReference>
<keyword evidence="3 8" id="KW-1133">Transmembrane helix</keyword>
<dbReference type="GO" id="GO:0016020">
    <property type="term" value="C:membrane"/>
    <property type="evidence" value="ECO:0007669"/>
    <property type="project" value="UniProtKB-SubCell"/>
</dbReference>
<reference evidence="10" key="2">
    <citation type="submission" date="2017-05" db="UniProtKB">
        <authorList>
            <consortium name="EnsemblMetazoa"/>
        </authorList>
    </citation>
    <scope>IDENTIFICATION</scope>
</reference>
<keyword evidence="5 8" id="KW-0472">Membrane</keyword>
<reference evidence="11" key="1">
    <citation type="journal article" date="2010" name="Nature">
        <title>The Amphimedon queenslandica genome and the evolution of animal complexity.</title>
        <authorList>
            <person name="Srivastava M."/>
            <person name="Simakov O."/>
            <person name="Chapman J."/>
            <person name="Fahey B."/>
            <person name="Gauthier M.E."/>
            <person name="Mitros T."/>
            <person name="Richards G.S."/>
            <person name="Conaco C."/>
            <person name="Dacre M."/>
            <person name="Hellsten U."/>
            <person name="Larroux C."/>
            <person name="Putnam N.H."/>
            <person name="Stanke M."/>
            <person name="Adamska M."/>
            <person name="Darling A."/>
            <person name="Degnan S.M."/>
            <person name="Oakley T.H."/>
            <person name="Plachetzki D.C."/>
            <person name="Zhai Y."/>
            <person name="Adamski M."/>
            <person name="Calcino A."/>
            <person name="Cummins S.F."/>
            <person name="Goodstein D.M."/>
            <person name="Harris C."/>
            <person name="Jackson D.J."/>
            <person name="Leys S.P."/>
            <person name="Shu S."/>
            <person name="Woodcroft B.J."/>
            <person name="Vervoort M."/>
            <person name="Kosik K.S."/>
            <person name="Manning G."/>
            <person name="Degnan B.M."/>
            <person name="Rokhsar D.S."/>
        </authorList>
    </citation>
    <scope>NUCLEOTIDE SEQUENCE [LARGE SCALE GENOMIC DNA]</scope>
</reference>
<evidence type="ECO:0000256" key="1">
    <source>
        <dbReference type="ARBA" id="ARBA00004141"/>
    </source>
</evidence>
<accession>A0A1X7TT91</accession>
<feature type="transmembrane region" description="Helical" evidence="8">
    <location>
        <begin position="106"/>
        <end position="128"/>
    </location>
</feature>
<dbReference type="CDD" id="cd00637">
    <property type="entry name" value="7tm_classA_rhodopsin-like"/>
    <property type="match status" value="1"/>
</dbReference>
<keyword evidence="2 8" id="KW-0812">Transmembrane</keyword>
<dbReference type="EnsemblMetazoa" id="XM_011408585.2">
    <property type="protein sequence ID" value="XP_011406887.1"/>
    <property type="gene ID" value="LOC105314418"/>
</dbReference>
<protein>
    <recommendedName>
        <fullName evidence="9">G-protein coupled receptors family 1 profile domain-containing protein</fullName>
    </recommendedName>
</protein>
<evidence type="ECO:0000256" key="6">
    <source>
        <dbReference type="ARBA" id="ARBA00023170"/>
    </source>
</evidence>
<dbReference type="AlphaFoldDB" id="A0A1X7TT91"/>
<feature type="domain" description="G-protein coupled receptors family 1 profile" evidence="9">
    <location>
        <begin position="35"/>
        <end position="242"/>
    </location>
</feature>
<sequence>MHFHTDGNYSFPEDFNGPLIAAALTVEFIGALVANGIVLIATLIQYKSLKVLSTMLFTSLIIIHLIISVLFILLWIISAASEEWIYGTTIEQKIAACTFHGCVLNYGIWIIFGTITAMSVDHCIFIVKPNFYKRFMKPKVTLTLIALIWVVALILDTAPLYGFGEVAYEEYGACVPRFEGEITYVVITMTLVIMQICIIIVTSTWIYCFTHKFIQEHSQLADDVYVSRNRRLVGIFCAMLIG</sequence>
<dbReference type="Proteomes" id="UP000007879">
    <property type="component" value="Unassembled WGS sequence"/>
</dbReference>
<keyword evidence="11" id="KW-1185">Reference proteome</keyword>
<keyword evidence="4" id="KW-0297">G-protein coupled receptor</keyword>
<dbReference type="OMA" id="IAMEYPV"/>
<evidence type="ECO:0000256" key="3">
    <source>
        <dbReference type="ARBA" id="ARBA00022989"/>
    </source>
</evidence>
<dbReference type="PROSITE" id="PS50262">
    <property type="entry name" value="G_PROTEIN_RECEP_F1_2"/>
    <property type="match status" value="1"/>
</dbReference>
<keyword evidence="7" id="KW-0807">Transducer</keyword>
<gene>
    <name evidence="10" type="primary">105314418</name>
</gene>
<organism evidence="10">
    <name type="scientific">Amphimedon queenslandica</name>
    <name type="common">Sponge</name>
    <dbReference type="NCBI Taxonomy" id="400682"/>
    <lineage>
        <taxon>Eukaryota</taxon>
        <taxon>Metazoa</taxon>
        <taxon>Porifera</taxon>
        <taxon>Demospongiae</taxon>
        <taxon>Heteroscleromorpha</taxon>
        <taxon>Haplosclerida</taxon>
        <taxon>Niphatidae</taxon>
        <taxon>Amphimedon</taxon>
    </lineage>
</organism>
<dbReference type="InterPro" id="IPR017452">
    <property type="entry name" value="GPCR_Rhodpsn_7TM"/>
</dbReference>
<evidence type="ECO:0000259" key="9">
    <source>
        <dbReference type="PROSITE" id="PS50262"/>
    </source>
</evidence>
<comment type="subcellular location">
    <subcellularLocation>
        <location evidence="1">Membrane</location>
        <topology evidence="1">Multi-pass membrane protein</topology>
    </subcellularLocation>
</comment>
<dbReference type="PANTHER" id="PTHR24240">
    <property type="entry name" value="OPSIN"/>
    <property type="match status" value="1"/>
</dbReference>
<evidence type="ECO:0000256" key="8">
    <source>
        <dbReference type="SAM" id="Phobius"/>
    </source>
</evidence>
<evidence type="ECO:0000313" key="11">
    <source>
        <dbReference type="Proteomes" id="UP000007879"/>
    </source>
</evidence>
<feature type="transmembrane region" description="Helical" evidence="8">
    <location>
        <begin position="56"/>
        <end position="77"/>
    </location>
</feature>
<dbReference type="Gene3D" id="1.20.1070.10">
    <property type="entry name" value="Rhodopsin 7-helix transmembrane proteins"/>
    <property type="match status" value="1"/>
</dbReference>